<dbReference type="GO" id="GO:0005840">
    <property type="term" value="C:ribosome"/>
    <property type="evidence" value="ECO:0007669"/>
    <property type="project" value="UniProtKB-KW"/>
</dbReference>
<dbReference type="GO" id="GO:0006412">
    <property type="term" value="P:translation"/>
    <property type="evidence" value="ECO:0007669"/>
    <property type="project" value="UniProtKB-UniRule"/>
</dbReference>
<dbReference type="Pfam" id="PF01157">
    <property type="entry name" value="Ribosomal_L21e"/>
    <property type="match status" value="1"/>
</dbReference>
<dbReference type="HAMAP" id="MF_00369">
    <property type="entry name" value="Ribosomal_eL21"/>
    <property type="match status" value="1"/>
</dbReference>
<evidence type="ECO:0000256" key="6">
    <source>
        <dbReference type="SAM" id="MobiDB-lite"/>
    </source>
</evidence>
<feature type="region of interest" description="Disordered" evidence="6">
    <location>
        <begin position="1"/>
        <end position="22"/>
    </location>
</feature>
<proteinExistence type="inferred from homology"/>
<dbReference type="InterPro" id="IPR036948">
    <property type="entry name" value="Ribosomal_eL21_sf"/>
</dbReference>
<dbReference type="AlphaFoldDB" id="A0A938YVA5"/>
<dbReference type="InterPro" id="IPR022856">
    <property type="entry name" value="Ribosomal_eL21_arc"/>
</dbReference>
<dbReference type="InterPro" id="IPR001147">
    <property type="entry name" value="Ribosomal_eL21"/>
</dbReference>
<dbReference type="EMBL" id="JAFGDB010000085">
    <property type="protein sequence ID" value="MBN2067784.1"/>
    <property type="molecule type" value="Genomic_DNA"/>
</dbReference>
<dbReference type="InterPro" id="IPR008991">
    <property type="entry name" value="Translation_prot_SH3-like_sf"/>
</dbReference>
<reference evidence="7" key="1">
    <citation type="submission" date="2021-01" db="EMBL/GenBank/DDBJ databases">
        <title>Active Sulfur Cycling in an Early Earth Analoge.</title>
        <authorList>
            <person name="Hahn C.R."/>
            <person name="Youssef N.H."/>
            <person name="Elshahed M."/>
        </authorList>
    </citation>
    <scope>NUCLEOTIDE SEQUENCE</scope>
    <source>
        <strain evidence="7">Zod_Metabat.1151</strain>
    </source>
</reference>
<evidence type="ECO:0000256" key="2">
    <source>
        <dbReference type="ARBA" id="ARBA00022980"/>
    </source>
</evidence>
<accession>A0A938YVA5</accession>
<dbReference type="SUPFAM" id="SSF50104">
    <property type="entry name" value="Translation proteins SH3-like domain"/>
    <property type="match status" value="1"/>
</dbReference>
<feature type="compositionally biased region" description="Basic residues" evidence="6">
    <location>
        <begin position="1"/>
        <end position="21"/>
    </location>
</feature>
<evidence type="ECO:0000313" key="8">
    <source>
        <dbReference type="Proteomes" id="UP000809243"/>
    </source>
</evidence>
<dbReference type="GO" id="GO:0003735">
    <property type="term" value="F:structural constituent of ribosome"/>
    <property type="evidence" value="ECO:0007669"/>
    <property type="project" value="InterPro"/>
</dbReference>
<gene>
    <name evidence="5" type="primary">rpl21e</name>
    <name evidence="7" type="ORF">JW744_04915</name>
</gene>
<dbReference type="Gene3D" id="2.30.30.70">
    <property type="entry name" value="Ribosomal protein L21"/>
    <property type="match status" value="1"/>
</dbReference>
<evidence type="ECO:0000256" key="5">
    <source>
        <dbReference type="HAMAP-Rule" id="MF_00369"/>
    </source>
</evidence>
<evidence type="ECO:0000256" key="4">
    <source>
        <dbReference type="ARBA" id="ARBA00035219"/>
    </source>
</evidence>
<organism evidence="7 8">
    <name type="scientific">Candidatus Iainarchaeum sp</name>
    <dbReference type="NCBI Taxonomy" id="3101447"/>
    <lineage>
        <taxon>Archaea</taxon>
        <taxon>Candidatus Iainarchaeota</taxon>
        <taxon>Candidatus Iainarchaeia</taxon>
        <taxon>Candidatus Iainarchaeales</taxon>
        <taxon>Candidatus Iainarchaeaceae</taxon>
        <taxon>Candidatus Iainarchaeum</taxon>
    </lineage>
</organism>
<sequence>MSNKKAKGKRSKTRAKMKAKAGKATVNTLLKEFKVGSRVQVVTDSSMHSGLPHKSFHGAPGIVTGKQGKLYTVDVKKGNLQKKLLVHAAHLYETK</sequence>
<comment type="caution">
    <text evidence="7">The sequence shown here is derived from an EMBL/GenBank/DDBJ whole genome shotgun (WGS) entry which is preliminary data.</text>
</comment>
<evidence type="ECO:0000256" key="1">
    <source>
        <dbReference type="ARBA" id="ARBA00008427"/>
    </source>
</evidence>
<name>A0A938YVA5_9ARCH</name>
<keyword evidence="2 5" id="KW-0689">Ribosomal protein</keyword>
<evidence type="ECO:0000313" key="7">
    <source>
        <dbReference type="EMBL" id="MBN2067784.1"/>
    </source>
</evidence>
<comment type="similarity">
    <text evidence="1 5">Belongs to the eukaryotic ribosomal protein eL21 family.</text>
</comment>
<dbReference type="GO" id="GO:1990904">
    <property type="term" value="C:ribonucleoprotein complex"/>
    <property type="evidence" value="ECO:0007669"/>
    <property type="project" value="UniProtKB-KW"/>
</dbReference>
<dbReference type="Proteomes" id="UP000809243">
    <property type="component" value="Unassembled WGS sequence"/>
</dbReference>
<evidence type="ECO:0000256" key="3">
    <source>
        <dbReference type="ARBA" id="ARBA00023274"/>
    </source>
</evidence>
<protein>
    <recommendedName>
        <fullName evidence="4 5">Large ribosomal subunit protein eL21</fullName>
    </recommendedName>
</protein>
<keyword evidence="3 5" id="KW-0687">Ribonucleoprotein</keyword>